<evidence type="ECO:0000256" key="3">
    <source>
        <dbReference type="ARBA" id="ARBA00022723"/>
    </source>
</evidence>
<dbReference type="PANTHER" id="PTHR23226:SF419">
    <property type="entry name" value="FI21258P1-RELATED"/>
    <property type="match status" value="1"/>
</dbReference>
<evidence type="ECO:0000313" key="13">
    <source>
        <dbReference type="EMBL" id="NXX47852.1"/>
    </source>
</evidence>
<evidence type="ECO:0000256" key="9">
    <source>
        <dbReference type="ARBA" id="ARBA00023163"/>
    </source>
</evidence>
<reference evidence="13" key="1">
    <citation type="submission" date="2020-02" db="EMBL/GenBank/DDBJ databases">
        <title>Bird 10,000 Genomes (B10K) Project - Family phase.</title>
        <authorList>
            <person name="Zhang G."/>
        </authorList>
    </citation>
    <scope>NUCLEOTIDE SEQUENCE</scope>
    <source>
        <strain evidence="13">B10K-DU-002-37</strain>
        <tissue evidence="13">Muscle</tissue>
    </source>
</reference>
<evidence type="ECO:0000256" key="10">
    <source>
        <dbReference type="ARBA" id="ARBA00023242"/>
    </source>
</evidence>
<dbReference type="SMART" id="SM00355">
    <property type="entry name" value="ZnF_C2H2"/>
    <property type="match status" value="2"/>
</dbReference>
<keyword evidence="14" id="KW-1185">Reference proteome</keyword>
<dbReference type="InterPro" id="IPR036236">
    <property type="entry name" value="Znf_C2H2_sf"/>
</dbReference>
<comment type="similarity">
    <text evidence="2">Belongs to the krueppel C2H2-type zinc-finger protein family.</text>
</comment>
<comment type="subcellular location">
    <subcellularLocation>
        <location evidence="1">Nucleus</location>
    </subcellularLocation>
</comment>
<evidence type="ECO:0000256" key="11">
    <source>
        <dbReference type="PROSITE-ProRule" id="PRU00042"/>
    </source>
</evidence>
<evidence type="ECO:0000256" key="7">
    <source>
        <dbReference type="ARBA" id="ARBA00023015"/>
    </source>
</evidence>
<dbReference type="FunFam" id="3.30.160.60:FF:000519">
    <property type="entry name" value="Zinc finger protein 470"/>
    <property type="match status" value="1"/>
</dbReference>
<accession>A0A852J0R8</accession>
<keyword evidence="7" id="KW-0805">Transcription regulation</keyword>
<dbReference type="GO" id="GO:0005634">
    <property type="term" value="C:nucleus"/>
    <property type="evidence" value="ECO:0007669"/>
    <property type="project" value="UniProtKB-SubCell"/>
</dbReference>
<keyword evidence="10" id="KW-0539">Nucleus</keyword>
<dbReference type="Pfam" id="PF00096">
    <property type="entry name" value="zf-C2H2"/>
    <property type="match status" value="2"/>
</dbReference>
<gene>
    <name evidence="13" type="primary">Znf418_0</name>
    <name evidence="13" type="ORF">TRILEU_R13147</name>
</gene>
<protein>
    <submittedName>
        <fullName evidence="13">ZN418 protein</fullName>
    </submittedName>
</protein>
<dbReference type="GO" id="GO:0008270">
    <property type="term" value="F:zinc ion binding"/>
    <property type="evidence" value="ECO:0007669"/>
    <property type="project" value="UniProtKB-KW"/>
</dbReference>
<keyword evidence="3" id="KW-0479">Metal-binding</keyword>
<keyword evidence="4" id="KW-0677">Repeat</keyword>
<evidence type="ECO:0000256" key="2">
    <source>
        <dbReference type="ARBA" id="ARBA00006991"/>
    </source>
</evidence>
<dbReference type="OrthoDB" id="9439903at2759"/>
<keyword evidence="9" id="KW-0804">Transcription</keyword>
<dbReference type="PROSITE" id="PS50157">
    <property type="entry name" value="ZINC_FINGER_C2H2_2"/>
    <property type="match status" value="2"/>
</dbReference>
<organism evidence="13 14">
    <name type="scientific">Tricholaema leucomelas</name>
    <name type="common">pied barbet</name>
    <dbReference type="NCBI Taxonomy" id="240729"/>
    <lineage>
        <taxon>Eukaryota</taxon>
        <taxon>Metazoa</taxon>
        <taxon>Chordata</taxon>
        <taxon>Craniata</taxon>
        <taxon>Vertebrata</taxon>
        <taxon>Euteleostomi</taxon>
        <taxon>Archelosauria</taxon>
        <taxon>Archosauria</taxon>
        <taxon>Dinosauria</taxon>
        <taxon>Saurischia</taxon>
        <taxon>Theropoda</taxon>
        <taxon>Coelurosauria</taxon>
        <taxon>Aves</taxon>
        <taxon>Neognathae</taxon>
        <taxon>Neoaves</taxon>
        <taxon>Telluraves</taxon>
        <taxon>Coraciimorphae</taxon>
        <taxon>Piciformes</taxon>
        <taxon>Lybiidae</taxon>
        <taxon>Tricholaema lacrymosa</taxon>
    </lineage>
</organism>
<evidence type="ECO:0000313" key="14">
    <source>
        <dbReference type="Proteomes" id="UP000627253"/>
    </source>
</evidence>
<dbReference type="PANTHER" id="PTHR23226">
    <property type="entry name" value="ZINC FINGER AND SCAN DOMAIN-CONTAINING"/>
    <property type="match status" value="1"/>
</dbReference>
<sequence>CSDCGKSFPESSMLLAHWHAHSSQKPFICTDCGKSFSASCSLFRHRRVHTGEKP</sequence>
<dbReference type="PROSITE" id="PS00028">
    <property type="entry name" value="ZINC_FINGER_C2H2_1"/>
    <property type="match status" value="2"/>
</dbReference>
<comment type="caution">
    <text evidence="13">The sequence shown here is derived from an EMBL/GenBank/DDBJ whole genome shotgun (WGS) entry which is preliminary data.</text>
</comment>
<evidence type="ECO:0000256" key="1">
    <source>
        <dbReference type="ARBA" id="ARBA00004123"/>
    </source>
</evidence>
<name>A0A852J0R8_9PICI</name>
<dbReference type="EMBL" id="WAAF01015513">
    <property type="protein sequence ID" value="NXX47852.1"/>
    <property type="molecule type" value="Genomic_DNA"/>
</dbReference>
<feature type="domain" description="C2H2-type" evidence="12">
    <location>
        <begin position="1"/>
        <end position="26"/>
    </location>
</feature>
<feature type="domain" description="C2H2-type" evidence="12">
    <location>
        <begin position="27"/>
        <end position="54"/>
    </location>
</feature>
<feature type="non-terminal residue" evidence="13">
    <location>
        <position position="1"/>
    </location>
</feature>
<dbReference type="GO" id="GO:0000978">
    <property type="term" value="F:RNA polymerase II cis-regulatory region sequence-specific DNA binding"/>
    <property type="evidence" value="ECO:0007669"/>
    <property type="project" value="TreeGrafter"/>
</dbReference>
<evidence type="ECO:0000256" key="8">
    <source>
        <dbReference type="ARBA" id="ARBA00023125"/>
    </source>
</evidence>
<dbReference type="Proteomes" id="UP000627253">
    <property type="component" value="Unassembled WGS sequence"/>
</dbReference>
<evidence type="ECO:0000259" key="12">
    <source>
        <dbReference type="PROSITE" id="PS50157"/>
    </source>
</evidence>
<keyword evidence="5 11" id="KW-0863">Zinc-finger</keyword>
<feature type="non-terminal residue" evidence="13">
    <location>
        <position position="54"/>
    </location>
</feature>
<evidence type="ECO:0000256" key="5">
    <source>
        <dbReference type="ARBA" id="ARBA00022771"/>
    </source>
</evidence>
<dbReference type="Gene3D" id="3.30.160.60">
    <property type="entry name" value="Classic Zinc Finger"/>
    <property type="match status" value="2"/>
</dbReference>
<dbReference type="SUPFAM" id="SSF57667">
    <property type="entry name" value="beta-beta-alpha zinc fingers"/>
    <property type="match status" value="1"/>
</dbReference>
<dbReference type="AlphaFoldDB" id="A0A852J0R8"/>
<evidence type="ECO:0000256" key="4">
    <source>
        <dbReference type="ARBA" id="ARBA00022737"/>
    </source>
</evidence>
<evidence type="ECO:0000256" key="6">
    <source>
        <dbReference type="ARBA" id="ARBA00022833"/>
    </source>
</evidence>
<keyword evidence="8" id="KW-0238">DNA-binding</keyword>
<dbReference type="InterPro" id="IPR013087">
    <property type="entry name" value="Znf_C2H2_type"/>
</dbReference>
<dbReference type="GO" id="GO:0000981">
    <property type="term" value="F:DNA-binding transcription factor activity, RNA polymerase II-specific"/>
    <property type="evidence" value="ECO:0007669"/>
    <property type="project" value="TreeGrafter"/>
</dbReference>
<proteinExistence type="inferred from homology"/>
<keyword evidence="6" id="KW-0862">Zinc</keyword>